<keyword evidence="9" id="KW-0968">Cytoplasmic vesicle</keyword>
<name>A0A7J6A7E4_AMEME</name>
<evidence type="ECO:0000256" key="4">
    <source>
        <dbReference type="ARBA" id="ARBA00023006"/>
    </source>
</evidence>
<dbReference type="GO" id="GO:0005829">
    <property type="term" value="C:cytosol"/>
    <property type="evidence" value="ECO:0007669"/>
    <property type="project" value="UniProtKB-SubCell"/>
</dbReference>
<evidence type="ECO:0000256" key="10">
    <source>
        <dbReference type="ARBA" id="ARBA00034306"/>
    </source>
</evidence>
<reference evidence="12 13" key="1">
    <citation type="submission" date="2020-02" db="EMBL/GenBank/DDBJ databases">
        <title>A chromosome-scale genome assembly of the black bullhead catfish (Ameiurus melas).</title>
        <authorList>
            <person name="Wen M."/>
            <person name="Zham M."/>
            <person name="Cabau C."/>
            <person name="Klopp C."/>
            <person name="Donnadieu C."/>
            <person name="Roques C."/>
            <person name="Bouchez O."/>
            <person name="Lampietro C."/>
            <person name="Jouanno E."/>
            <person name="Herpin A."/>
            <person name="Louis A."/>
            <person name="Berthelot C."/>
            <person name="Parey E."/>
            <person name="Roest-Crollius H."/>
            <person name="Braasch I."/>
            <person name="Postlethwait J."/>
            <person name="Robinson-Rechavi M."/>
            <person name="Echchiki A."/>
            <person name="Begum T."/>
            <person name="Montfort J."/>
            <person name="Schartl M."/>
            <person name="Bobe J."/>
            <person name="Guiguen Y."/>
        </authorList>
    </citation>
    <scope>NUCLEOTIDE SEQUENCE [LARGE SCALE GENOMIC DNA]</scope>
    <source>
        <strain evidence="12">M_S1</strain>
        <tissue evidence="12">Blood</tissue>
    </source>
</reference>
<dbReference type="GO" id="GO:0045893">
    <property type="term" value="P:positive regulation of DNA-templated transcription"/>
    <property type="evidence" value="ECO:0007669"/>
    <property type="project" value="TreeGrafter"/>
</dbReference>
<dbReference type="Pfam" id="PF14839">
    <property type="entry name" value="DOR"/>
    <property type="match status" value="1"/>
</dbReference>
<evidence type="ECO:0000256" key="11">
    <source>
        <dbReference type="SAM" id="MobiDB-lite"/>
    </source>
</evidence>
<dbReference type="PANTHER" id="PTHR31671:SF2">
    <property type="entry name" value="TUMOR PROTEIN P53-INDUCIBLE NUCLEAR PROTEIN 2"/>
    <property type="match status" value="1"/>
</dbReference>
<keyword evidence="6" id="KW-0010">Activator</keyword>
<evidence type="ECO:0008006" key="14">
    <source>
        <dbReference type="Google" id="ProtNLM"/>
    </source>
</evidence>
<dbReference type="GO" id="GO:0016604">
    <property type="term" value="C:nuclear body"/>
    <property type="evidence" value="ECO:0007669"/>
    <property type="project" value="UniProtKB-SubCell"/>
</dbReference>
<evidence type="ECO:0000313" key="12">
    <source>
        <dbReference type="EMBL" id="KAF4077877.1"/>
    </source>
</evidence>
<feature type="compositionally biased region" description="Basic residues" evidence="11">
    <location>
        <begin position="237"/>
        <end position="264"/>
    </location>
</feature>
<keyword evidence="7" id="KW-0804">Transcription</keyword>
<dbReference type="GO" id="GO:0000045">
    <property type="term" value="P:autophagosome assembly"/>
    <property type="evidence" value="ECO:0007669"/>
    <property type="project" value="TreeGrafter"/>
</dbReference>
<keyword evidence="8" id="KW-0539">Nucleus</keyword>
<dbReference type="AlphaFoldDB" id="A0A7J6A7E4"/>
<dbReference type="GO" id="GO:0005776">
    <property type="term" value="C:autophagosome"/>
    <property type="evidence" value="ECO:0007669"/>
    <property type="project" value="UniProtKB-SubCell"/>
</dbReference>
<protein>
    <recommendedName>
        <fullName evidence="14">Tumor protein p53-inducible nuclear protein 2</fullName>
    </recommendedName>
</protein>
<evidence type="ECO:0000256" key="1">
    <source>
        <dbReference type="ARBA" id="ARBA00004419"/>
    </source>
</evidence>
<keyword evidence="13" id="KW-1185">Reference proteome</keyword>
<evidence type="ECO:0000256" key="2">
    <source>
        <dbReference type="ARBA" id="ARBA00004514"/>
    </source>
</evidence>
<keyword evidence="3" id="KW-0963">Cytoplasm</keyword>
<comment type="caution">
    <text evidence="12">The sequence shown here is derived from an EMBL/GenBank/DDBJ whole genome shotgun (WGS) entry which is preliminary data.</text>
</comment>
<dbReference type="EMBL" id="JAAGNN010000017">
    <property type="protein sequence ID" value="KAF4077877.1"/>
    <property type="molecule type" value="Genomic_DNA"/>
</dbReference>
<dbReference type="InterPro" id="IPR029431">
    <property type="entry name" value="TP53INP"/>
</dbReference>
<keyword evidence="5" id="KW-0805">Transcription regulation</keyword>
<evidence type="ECO:0000256" key="3">
    <source>
        <dbReference type="ARBA" id="ARBA00022490"/>
    </source>
</evidence>
<comment type="subcellular location">
    <subcellularLocation>
        <location evidence="2">Cytoplasm</location>
        <location evidence="2">Cytosol</location>
    </subcellularLocation>
    <subcellularLocation>
        <location evidence="1">Cytoplasmic vesicle</location>
        <location evidence="1">Autophagosome</location>
    </subcellularLocation>
    <subcellularLocation>
        <location evidence="10">Nucleus</location>
        <location evidence="10">Nuclear body</location>
    </subcellularLocation>
</comment>
<evidence type="ECO:0000313" key="13">
    <source>
        <dbReference type="Proteomes" id="UP000593565"/>
    </source>
</evidence>
<keyword evidence="4" id="KW-0072">Autophagy</keyword>
<gene>
    <name evidence="12" type="ORF">AMELA_G00192930</name>
</gene>
<dbReference type="PANTHER" id="PTHR31671">
    <property type="entry name" value="DIABETES AND OBESITY REGULATED, ISOFORM G"/>
    <property type="match status" value="1"/>
</dbReference>
<accession>A0A7J6A7E4</accession>
<evidence type="ECO:0000256" key="7">
    <source>
        <dbReference type="ARBA" id="ARBA00023163"/>
    </source>
</evidence>
<dbReference type="Proteomes" id="UP000593565">
    <property type="component" value="Unassembled WGS sequence"/>
</dbReference>
<evidence type="ECO:0000256" key="8">
    <source>
        <dbReference type="ARBA" id="ARBA00023242"/>
    </source>
</evidence>
<proteinExistence type="predicted"/>
<organism evidence="12 13">
    <name type="scientific">Ameiurus melas</name>
    <name type="common">Black bullhead</name>
    <name type="synonym">Silurus melas</name>
    <dbReference type="NCBI Taxonomy" id="219545"/>
    <lineage>
        <taxon>Eukaryota</taxon>
        <taxon>Metazoa</taxon>
        <taxon>Chordata</taxon>
        <taxon>Craniata</taxon>
        <taxon>Vertebrata</taxon>
        <taxon>Euteleostomi</taxon>
        <taxon>Actinopterygii</taxon>
        <taxon>Neopterygii</taxon>
        <taxon>Teleostei</taxon>
        <taxon>Ostariophysi</taxon>
        <taxon>Siluriformes</taxon>
        <taxon>Ictaluridae</taxon>
        <taxon>Ameiurus</taxon>
    </lineage>
</organism>
<evidence type="ECO:0000256" key="9">
    <source>
        <dbReference type="ARBA" id="ARBA00023329"/>
    </source>
</evidence>
<sequence length="279" mass="30252">MFQRLSNLLFGAVDDVSAELNGPKPCVTEVDDEGWLLVSVSGDRNCTMLGEDGVEVPSIAQSLPNSESQRVESGCDIATPPSRTCDSSPFSCKRRRTRAGRSQAACPPSSRSLHSPLSLDCPSPLGSGGVNVLSDPAPCGLDESWFITPPPCFTVEGAPAEASPMEDLLIEHPSMSVYVSSSNLEESTANMADSVSRMSESTPAPVPTRLVRGSACQVVPLAKVTQASRVQRAKARMERRHLGRGRMQRQNRVRQQIPRHKAHTHNSVLHQPCQRNFCH</sequence>
<feature type="region of interest" description="Disordered" evidence="11">
    <location>
        <begin position="237"/>
        <end position="267"/>
    </location>
</feature>
<dbReference type="GO" id="GO:0031410">
    <property type="term" value="C:cytoplasmic vesicle"/>
    <property type="evidence" value="ECO:0007669"/>
    <property type="project" value="UniProtKB-KW"/>
</dbReference>
<evidence type="ECO:0000256" key="5">
    <source>
        <dbReference type="ARBA" id="ARBA00023015"/>
    </source>
</evidence>
<evidence type="ECO:0000256" key="6">
    <source>
        <dbReference type="ARBA" id="ARBA00023159"/>
    </source>
</evidence>